<protein>
    <submittedName>
        <fullName evidence="1">Uncharacterized protein</fullName>
    </submittedName>
</protein>
<reference evidence="1 2" key="1">
    <citation type="submission" date="2015-01" db="EMBL/GenBank/DDBJ databases">
        <title>Evolution of Trichinella species and genotypes.</title>
        <authorList>
            <person name="Korhonen P.K."/>
            <person name="Edoardo P."/>
            <person name="Giuseppe L.R."/>
            <person name="Gasser R.B."/>
        </authorList>
    </citation>
    <scope>NUCLEOTIDE SEQUENCE [LARGE SCALE GENOMIC DNA]</scope>
    <source>
        <strain evidence="1">ISS37</strain>
    </source>
</reference>
<dbReference type="EMBL" id="JYDL01000023">
    <property type="protein sequence ID" value="KRX23503.1"/>
    <property type="molecule type" value="Genomic_DNA"/>
</dbReference>
<dbReference type="OrthoDB" id="5941530at2759"/>
<evidence type="ECO:0000313" key="2">
    <source>
        <dbReference type="Proteomes" id="UP000054630"/>
    </source>
</evidence>
<sequence>MPGVGLEIFNADKGECEIFPCCLGRQSTGFWILKRGKSMLISRKRLLKLCCFSHLGSVGT</sequence>
<dbReference type="AlphaFoldDB" id="A0A0V0S9Y5"/>
<name>A0A0V0S9Y5_9BILA</name>
<feature type="non-terminal residue" evidence="1">
    <location>
        <position position="60"/>
    </location>
</feature>
<organism evidence="1 2">
    <name type="scientific">Trichinella nelsoni</name>
    <dbReference type="NCBI Taxonomy" id="6336"/>
    <lineage>
        <taxon>Eukaryota</taxon>
        <taxon>Metazoa</taxon>
        <taxon>Ecdysozoa</taxon>
        <taxon>Nematoda</taxon>
        <taxon>Enoplea</taxon>
        <taxon>Dorylaimia</taxon>
        <taxon>Trichinellida</taxon>
        <taxon>Trichinellidae</taxon>
        <taxon>Trichinella</taxon>
    </lineage>
</organism>
<comment type="caution">
    <text evidence="1">The sequence shown here is derived from an EMBL/GenBank/DDBJ whole genome shotgun (WGS) entry which is preliminary data.</text>
</comment>
<evidence type="ECO:0000313" key="1">
    <source>
        <dbReference type="EMBL" id="KRX23503.1"/>
    </source>
</evidence>
<gene>
    <name evidence="1" type="ORF">T07_821</name>
</gene>
<proteinExistence type="predicted"/>
<accession>A0A0V0S9Y5</accession>
<keyword evidence="2" id="KW-1185">Reference proteome</keyword>
<dbReference type="Proteomes" id="UP000054630">
    <property type="component" value="Unassembled WGS sequence"/>
</dbReference>